<name>A0A0D0C932_9AGAM</name>
<dbReference type="OrthoDB" id="2840473at2759"/>
<feature type="non-terminal residue" evidence="1">
    <location>
        <position position="1"/>
    </location>
</feature>
<evidence type="ECO:0000313" key="1">
    <source>
        <dbReference type="EMBL" id="KIK79402.1"/>
    </source>
</evidence>
<organism evidence="1 2">
    <name type="scientific">Paxillus rubicundulus Ve08.2h10</name>
    <dbReference type="NCBI Taxonomy" id="930991"/>
    <lineage>
        <taxon>Eukaryota</taxon>
        <taxon>Fungi</taxon>
        <taxon>Dikarya</taxon>
        <taxon>Basidiomycota</taxon>
        <taxon>Agaricomycotina</taxon>
        <taxon>Agaricomycetes</taxon>
        <taxon>Agaricomycetidae</taxon>
        <taxon>Boletales</taxon>
        <taxon>Paxilineae</taxon>
        <taxon>Paxillaceae</taxon>
        <taxon>Paxillus</taxon>
    </lineage>
</organism>
<sequence>IWQQNLNTSQPAQESLLNRLDAVNWDIIALQEPHINLVQNTASTNCFRALYPSA</sequence>
<accession>A0A0D0C932</accession>
<evidence type="ECO:0000313" key="2">
    <source>
        <dbReference type="Proteomes" id="UP000054538"/>
    </source>
</evidence>
<proteinExistence type="predicted"/>
<dbReference type="Gene3D" id="3.60.10.10">
    <property type="entry name" value="Endonuclease/exonuclease/phosphatase"/>
    <property type="match status" value="1"/>
</dbReference>
<evidence type="ECO:0008006" key="3">
    <source>
        <dbReference type="Google" id="ProtNLM"/>
    </source>
</evidence>
<dbReference type="Proteomes" id="UP000054538">
    <property type="component" value="Unassembled WGS sequence"/>
</dbReference>
<gene>
    <name evidence="1" type="ORF">PAXRUDRAFT_161369</name>
</gene>
<dbReference type="InParanoid" id="A0A0D0C932"/>
<keyword evidence="2" id="KW-1185">Reference proteome</keyword>
<dbReference type="EMBL" id="KN826290">
    <property type="protein sequence ID" value="KIK79402.1"/>
    <property type="molecule type" value="Genomic_DNA"/>
</dbReference>
<reference evidence="1 2" key="1">
    <citation type="submission" date="2014-04" db="EMBL/GenBank/DDBJ databases">
        <authorList>
            <consortium name="DOE Joint Genome Institute"/>
            <person name="Kuo A."/>
            <person name="Kohler A."/>
            <person name="Jargeat P."/>
            <person name="Nagy L.G."/>
            <person name="Floudas D."/>
            <person name="Copeland A."/>
            <person name="Barry K.W."/>
            <person name="Cichocki N."/>
            <person name="Veneault-Fourrey C."/>
            <person name="LaButti K."/>
            <person name="Lindquist E.A."/>
            <person name="Lipzen A."/>
            <person name="Lundell T."/>
            <person name="Morin E."/>
            <person name="Murat C."/>
            <person name="Sun H."/>
            <person name="Tunlid A."/>
            <person name="Henrissat B."/>
            <person name="Grigoriev I.V."/>
            <person name="Hibbett D.S."/>
            <person name="Martin F."/>
            <person name="Nordberg H.P."/>
            <person name="Cantor M.N."/>
            <person name="Hua S.X."/>
        </authorList>
    </citation>
    <scope>NUCLEOTIDE SEQUENCE [LARGE SCALE GENOMIC DNA]</scope>
    <source>
        <strain evidence="1 2">Ve08.2h10</strain>
    </source>
</reference>
<reference evidence="2" key="2">
    <citation type="submission" date="2015-01" db="EMBL/GenBank/DDBJ databases">
        <title>Evolutionary Origins and Diversification of the Mycorrhizal Mutualists.</title>
        <authorList>
            <consortium name="DOE Joint Genome Institute"/>
            <consortium name="Mycorrhizal Genomics Consortium"/>
            <person name="Kohler A."/>
            <person name="Kuo A."/>
            <person name="Nagy L.G."/>
            <person name="Floudas D."/>
            <person name="Copeland A."/>
            <person name="Barry K.W."/>
            <person name="Cichocki N."/>
            <person name="Veneault-Fourrey C."/>
            <person name="LaButti K."/>
            <person name="Lindquist E.A."/>
            <person name="Lipzen A."/>
            <person name="Lundell T."/>
            <person name="Morin E."/>
            <person name="Murat C."/>
            <person name="Riley R."/>
            <person name="Ohm R."/>
            <person name="Sun H."/>
            <person name="Tunlid A."/>
            <person name="Henrissat B."/>
            <person name="Grigoriev I.V."/>
            <person name="Hibbett D.S."/>
            <person name="Martin F."/>
        </authorList>
    </citation>
    <scope>NUCLEOTIDE SEQUENCE [LARGE SCALE GENOMIC DNA]</scope>
    <source>
        <strain evidence="2">Ve08.2h10</strain>
    </source>
</reference>
<dbReference type="HOGENOM" id="CLU_192419_1_0_1"/>
<dbReference type="InterPro" id="IPR036691">
    <property type="entry name" value="Endo/exonu/phosph_ase_sf"/>
</dbReference>
<dbReference type="SUPFAM" id="SSF56219">
    <property type="entry name" value="DNase I-like"/>
    <property type="match status" value="1"/>
</dbReference>
<protein>
    <recommendedName>
        <fullName evidence="3">Endonuclease/exonuclease/phosphatase domain-containing protein</fullName>
    </recommendedName>
</protein>
<dbReference type="AlphaFoldDB" id="A0A0D0C932"/>